<dbReference type="PANTHER" id="PTHR33240">
    <property type="entry name" value="OS08G0508500 PROTEIN"/>
    <property type="match status" value="1"/>
</dbReference>
<feature type="region of interest" description="Disordered" evidence="1">
    <location>
        <begin position="1"/>
        <end position="86"/>
    </location>
</feature>
<dbReference type="EMBL" id="JACEIK010001540">
    <property type="protein sequence ID" value="MCD7470211.1"/>
    <property type="molecule type" value="Genomic_DNA"/>
</dbReference>
<accession>A0ABS8TGU2</accession>
<feature type="non-terminal residue" evidence="2">
    <location>
        <position position="1"/>
    </location>
</feature>
<feature type="compositionally biased region" description="Basic and acidic residues" evidence="1">
    <location>
        <begin position="52"/>
        <end position="63"/>
    </location>
</feature>
<evidence type="ECO:0000256" key="1">
    <source>
        <dbReference type="SAM" id="MobiDB-lite"/>
    </source>
</evidence>
<proteinExistence type="predicted"/>
<gene>
    <name evidence="2" type="ORF">HAX54_009925</name>
</gene>
<sequence>ASHRSERSETQSDGVGDPNTVRVTRTDLAKNFSIMENQKRKRMLLPPVQNEWQRKLSPKDSTREPQTQNRGLSPSARRGGQVAKRRTFKRVSKWPGGSGVDEFVFTSTKKTIVTLTRVKRLREEPKDKEIISFKDEDLEGTTQPHNYVLIISVNIKHFQIKYVLIDLDSSANVIRWRVIKQMGVTTQAWIPDITRDLESRVTPG</sequence>
<dbReference type="Proteomes" id="UP000823775">
    <property type="component" value="Unassembled WGS sequence"/>
</dbReference>
<evidence type="ECO:0000313" key="2">
    <source>
        <dbReference type="EMBL" id="MCD7470211.1"/>
    </source>
</evidence>
<reference evidence="2 3" key="1">
    <citation type="journal article" date="2021" name="BMC Genomics">
        <title>Datura genome reveals duplications of psychoactive alkaloid biosynthetic genes and high mutation rate following tissue culture.</title>
        <authorList>
            <person name="Rajewski A."/>
            <person name="Carter-House D."/>
            <person name="Stajich J."/>
            <person name="Litt A."/>
        </authorList>
    </citation>
    <scope>NUCLEOTIDE SEQUENCE [LARGE SCALE GENOMIC DNA]</scope>
    <source>
        <strain evidence="2">AR-01</strain>
    </source>
</reference>
<protein>
    <submittedName>
        <fullName evidence="2">Uncharacterized protein</fullName>
    </submittedName>
</protein>
<evidence type="ECO:0000313" key="3">
    <source>
        <dbReference type="Proteomes" id="UP000823775"/>
    </source>
</evidence>
<keyword evidence="3" id="KW-1185">Reference proteome</keyword>
<feature type="compositionally biased region" description="Basic and acidic residues" evidence="1">
    <location>
        <begin position="1"/>
        <end position="10"/>
    </location>
</feature>
<name>A0ABS8TGU2_DATST</name>
<dbReference type="PANTHER" id="PTHR33240:SF8">
    <property type="entry name" value="OS03G0439900 PROTEIN"/>
    <property type="match status" value="1"/>
</dbReference>
<comment type="caution">
    <text evidence="2">The sequence shown here is derived from an EMBL/GenBank/DDBJ whole genome shotgun (WGS) entry which is preliminary data.</text>
</comment>
<organism evidence="2 3">
    <name type="scientific">Datura stramonium</name>
    <name type="common">Jimsonweed</name>
    <name type="synonym">Common thornapple</name>
    <dbReference type="NCBI Taxonomy" id="4076"/>
    <lineage>
        <taxon>Eukaryota</taxon>
        <taxon>Viridiplantae</taxon>
        <taxon>Streptophyta</taxon>
        <taxon>Embryophyta</taxon>
        <taxon>Tracheophyta</taxon>
        <taxon>Spermatophyta</taxon>
        <taxon>Magnoliopsida</taxon>
        <taxon>eudicotyledons</taxon>
        <taxon>Gunneridae</taxon>
        <taxon>Pentapetalae</taxon>
        <taxon>asterids</taxon>
        <taxon>lamiids</taxon>
        <taxon>Solanales</taxon>
        <taxon>Solanaceae</taxon>
        <taxon>Solanoideae</taxon>
        <taxon>Datureae</taxon>
        <taxon>Datura</taxon>
    </lineage>
</organism>